<feature type="region of interest" description="Disordered" evidence="1">
    <location>
        <begin position="121"/>
        <end position="144"/>
    </location>
</feature>
<dbReference type="Proteomes" id="UP001178507">
    <property type="component" value="Unassembled WGS sequence"/>
</dbReference>
<feature type="region of interest" description="Disordered" evidence="1">
    <location>
        <begin position="258"/>
        <end position="288"/>
    </location>
</feature>
<accession>A0AA36JAG5</accession>
<evidence type="ECO:0000313" key="3">
    <source>
        <dbReference type="Proteomes" id="UP001178507"/>
    </source>
</evidence>
<gene>
    <name evidence="2" type="ORF">EVOR1521_LOCUS25074</name>
</gene>
<protein>
    <submittedName>
        <fullName evidence="2">Uncharacterized protein</fullName>
    </submittedName>
</protein>
<evidence type="ECO:0000256" key="1">
    <source>
        <dbReference type="SAM" id="MobiDB-lite"/>
    </source>
</evidence>
<dbReference type="AlphaFoldDB" id="A0AA36JAG5"/>
<sequence length="415" mass="43083">MEASPLVSLLRCWLRGGLHEGSPYPQPTPRSRVVLLHPVRYAAGRVELLPWLQLSARLANGPLVRREAATAAAATEASALRSPTGPTSTSSLSPPAEPMAVPEADASPLTWWAKLLCEARQPPAPSGHDEGRLDISHSSLSRSQKKLQATEAALPAAPHLMEEAGKPKTAVQIDVQAKEMKTPAKDAFSACVCGEVCSQRANFCQNCGLPIRRPGGVGPGPGLEMRSLSPCRATFGPMTSPVPRGRMLYLPVTPSRSPLPGMPGVPGMPGGPLPQGAPLPRGASPQRAASPLNARAASPFPGMPGVREFAARAAPAPIPMQHPKAVQFEPLTAAAPFGGAGARAPPPAQFARGTVQRTTWSPGPGPAPSPHLRPQAAGLGRATFGGPSRGLPGPAPTFAPQLAPHMSPPAQALWR</sequence>
<comment type="caution">
    <text evidence="2">The sequence shown here is derived from an EMBL/GenBank/DDBJ whole genome shotgun (WGS) entry which is preliminary data.</text>
</comment>
<name>A0AA36JAG5_9DINO</name>
<reference evidence="2" key="1">
    <citation type="submission" date="2023-08" db="EMBL/GenBank/DDBJ databases">
        <authorList>
            <person name="Chen Y."/>
            <person name="Shah S."/>
            <person name="Dougan E. K."/>
            <person name="Thang M."/>
            <person name="Chan C."/>
        </authorList>
    </citation>
    <scope>NUCLEOTIDE SEQUENCE</scope>
</reference>
<dbReference type="EMBL" id="CAUJNA010003439">
    <property type="protein sequence ID" value="CAJ1402116.1"/>
    <property type="molecule type" value="Genomic_DNA"/>
</dbReference>
<organism evidence="2 3">
    <name type="scientific">Effrenium voratum</name>
    <dbReference type="NCBI Taxonomy" id="2562239"/>
    <lineage>
        <taxon>Eukaryota</taxon>
        <taxon>Sar</taxon>
        <taxon>Alveolata</taxon>
        <taxon>Dinophyceae</taxon>
        <taxon>Suessiales</taxon>
        <taxon>Symbiodiniaceae</taxon>
        <taxon>Effrenium</taxon>
    </lineage>
</organism>
<feature type="compositionally biased region" description="Low complexity" evidence="1">
    <location>
        <begin position="75"/>
        <end position="94"/>
    </location>
</feature>
<evidence type="ECO:0000313" key="2">
    <source>
        <dbReference type="EMBL" id="CAJ1402116.1"/>
    </source>
</evidence>
<proteinExistence type="predicted"/>
<feature type="region of interest" description="Disordered" evidence="1">
    <location>
        <begin position="355"/>
        <end position="415"/>
    </location>
</feature>
<keyword evidence="3" id="KW-1185">Reference proteome</keyword>
<feature type="region of interest" description="Disordered" evidence="1">
    <location>
        <begin position="75"/>
        <end position="102"/>
    </location>
</feature>